<keyword evidence="1" id="KW-0240">DNA-directed RNA polymerase</keyword>
<keyword evidence="3" id="KW-1133">Transmembrane helix</keyword>
<evidence type="ECO:0000256" key="1">
    <source>
        <dbReference type="ARBA" id="ARBA00022478"/>
    </source>
</evidence>
<keyword evidence="3" id="KW-0472">Membrane</keyword>
<accession>A0A0N4TTR8</accession>
<evidence type="ECO:0000256" key="3">
    <source>
        <dbReference type="SAM" id="Phobius"/>
    </source>
</evidence>
<dbReference type="EMBL" id="UZAD01013269">
    <property type="protein sequence ID" value="VDN93294.1"/>
    <property type="molecule type" value="Genomic_DNA"/>
</dbReference>
<protein>
    <submittedName>
        <fullName evidence="6">DUF663 domain-containing protein</fullName>
    </submittedName>
</protein>
<organism evidence="6">
    <name type="scientific">Brugia pahangi</name>
    <name type="common">Filarial nematode worm</name>
    <dbReference type="NCBI Taxonomy" id="6280"/>
    <lineage>
        <taxon>Eukaryota</taxon>
        <taxon>Metazoa</taxon>
        <taxon>Ecdysozoa</taxon>
        <taxon>Nematoda</taxon>
        <taxon>Chromadorea</taxon>
        <taxon>Rhabditida</taxon>
        <taxon>Spirurina</taxon>
        <taxon>Spiruromorpha</taxon>
        <taxon>Filarioidea</taxon>
        <taxon>Onchocercidae</taxon>
        <taxon>Brugia</taxon>
    </lineage>
</organism>
<evidence type="ECO:0000313" key="5">
    <source>
        <dbReference type="Proteomes" id="UP000278627"/>
    </source>
</evidence>
<dbReference type="AlphaFoldDB" id="A0A0N4TTR8"/>
<dbReference type="STRING" id="6280.A0A0N4TTR8"/>
<keyword evidence="3" id="KW-0812">Transmembrane</keyword>
<dbReference type="WBParaSite" id="BPAG_0001214601-mRNA-1">
    <property type="protein sequence ID" value="BPAG_0001214601-mRNA-1"/>
    <property type="gene ID" value="BPAG_0001214601"/>
</dbReference>
<reference evidence="4 5" key="2">
    <citation type="submission" date="2018-11" db="EMBL/GenBank/DDBJ databases">
        <authorList>
            <consortium name="Pathogen Informatics"/>
        </authorList>
    </citation>
    <scope>NUCLEOTIDE SEQUENCE [LARGE SCALE GENOMIC DNA]</scope>
</reference>
<reference evidence="6" key="1">
    <citation type="submission" date="2017-02" db="UniProtKB">
        <authorList>
            <consortium name="WormBaseParasite"/>
        </authorList>
    </citation>
    <scope>IDENTIFICATION</scope>
</reference>
<dbReference type="Gene3D" id="3.30.1490.120">
    <property type="entry name" value="RNA polymerase Rpb7-like, N-terminal domain"/>
    <property type="match status" value="1"/>
</dbReference>
<evidence type="ECO:0000256" key="2">
    <source>
        <dbReference type="ARBA" id="ARBA00023163"/>
    </source>
</evidence>
<keyword evidence="2" id="KW-0804">Transcription</keyword>
<dbReference type="InterPro" id="IPR036898">
    <property type="entry name" value="RNA_pol_Rpb7-like_N_sf"/>
</dbReference>
<dbReference type="GO" id="GO:0000428">
    <property type="term" value="C:DNA-directed RNA polymerase complex"/>
    <property type="evidence" value="ECO:0007669"/>
    <property type="project" value="UniProtKB-KW"/>
</dbReference>
<sequence>MCGSNVWFMDDRHLKSFWNYHRAALRWFNAHQAAREYAVKGSSDMININETDFLNSNHLSNAHVSLILCFIAVIYFVNSLHFTNTNFKKKCILARTNNNDSLSDERQGPSSGDMGEDIDMSSEMAAFFRQTIEHRKQRDADRSKEAMRNKEDSCITEDHYVMADKIGVYGNEKRSFQLPNGPAERLKKSPIRTELFSTWCTLMAKYTLEIIMKFPCIYQLFNYHMGKRKRLENAGASVRTGMKRIKLQNDGDVLEMDSSEASRNSIGKDKKKITNYYDNKLKMGMDRYIGMSYQKLKRIMTTDANCDLLVVVEKRHITIGWHQLGEAANAIRYILNSSLGQYRKSLDGILLAVGKVDIVDKPFCIADQPCMHIDLNVNCIVFRPKQGHTYNCVVAAVDKKFITAKLHNTITFFARIKNTEKSPEIGDQVAIKFSHVEIKGSLCQIKGMIT</sequence>
<keyword evidence="5" id="KW-1185">Reference proteome</keyword>
<dbReference type="Proteomes" id="UP000278627">
    <property type="component" value="Unassembled WGS sequence"/>
</dbReference>
<gene>
    <name evidence="4" type="ORF">BPAG_LOCUS12108</name>
</gene>
<evidence type="ECO:0000313" key="6">
    <source>
        <dbReference type="WBParaSite" id="BPAG_0001214601-mRNA-1"/>
    </source>
</evidence>
<feature type="transmembrane region" description="Helical" evidence="3">
    <location>
        <begin position="62"/>
        <end position="80"/>
    </location>
</feature>
<evidence type="ECO:0000313" key="4">
    <source>
        <dbReference type="EMBL" id="VDN93294.1"/>
    </source>
</evidence>
<name>A0A0N4TTR8_BRUPA</name>
<proteinExistence type="predicted"/>